<protein>
    <submittedName>
        <fullName evidence="1">Uncharacterized protein</fullName>
    </submittedName>
</protein>
<dbReference type="EMBL" id="BMAO01036089">
    <property type="protein sequence ID" value="GFR07981.1"/>
    <property type="molecule type" value="Genomic_DNA"/>
</dbReference>
<keyword evidence="2" id="KW-1185">Reference proteome</keyword>
<comment type="caution">
    <text evidence="1">The sequence shown here is derived from an EMBL/GenBank/DDBJ whole genome shotgun (WGS) entry which is preliminary data.</text>
</comment>
<sequence>MIASSQTISLQVLRTCPCPVSLEILPVALSDLAKSSGNLKAEWAVRPPASRVAAMPEEATATAMAFSFLGKANSKFSRKVLPVPPGASKIVLEFQLLSQDCSGPDLSGVLLFFSSGACAARVCSTAFDLTVFLPRLPLFSQRHDCSKI</sequence>
<dbReference type="Proteomes" id="UP000887116">
    <property type="component" value="Unassembled WGS sequence"/>
</dbReference>
<evidence type="ECO:0000313" key="2">
    <source>
        <dbReference type="Proteomes" id="UP000887116"/>
    </source>
</evidence>
<dbReference type="AlphaFoldDB" id="A0A8X6GN52"/>
<accession>A0A8X6GN52</accession>
<proteinExistence type="predicted"/>
<reference evidence="1" key="1">
    <citation type="submission" date="2020-07" db="EMBL/GenBank/DDBJ databases">
        <title>Multicomponent nature underlies the extraordinary mechanical properties of spider dragline silk.</title>
        <authorList>
            <person name="Kono N."/>
            <person name="Nakamura H."/>
            <person name="Mori M."/>
            <person name="Yoshida Y."/>
            <person name="Ohtoshi R."/>
            <person name="Malay A.D."/>
            <person name="Moran D.A.P."/>
            <person name="Tomita M."/>
            <person name="Numata K."/>
            <person name="Arakawa K."/>
        </authorList>
    </citation>
    <scope>NUCLEOTIDE SEQUENCE</scope>
</reference>
<name>A0A8X6GN52_TRICU</name>
<organism evidence="1 2">
    <name type="scientific">Trichonephila clavata</name>
    <name type="common">Joro spider</name>
    <name type="synonym">Nephila clavata</name>
    <dbReference type="NCBI Taxonomy" id="2740835"/>
    <lineage>
        <taxon>Eukaryota</taxon>
        <taxon>Metazoa</taxon>
        <taxon>Ecdysozoa</taxon>
        <taxon>Arthropoda</taxon>
        <taxon>Chelicerata</taxon>
        <taxon>Arachnida</taxon>
        <taxon>Araneae</taxon>
        <taxon>Araneomorphae</taxon>
        <taxon>Entelegynae</taxon>
        <taxon>Araneoidea</taxon>
        <taxon>Nephilidae</taxon>
        <taxon>Trichonephila</taxon>
    </lineage>
</organism>
<evidence type="ECO:0000313" key="1">
    <source>
        <dbReference type="EMBL" id="GFR07981.1"/>
    </source>
</evidence>
<gene>
    <name evidence="1" type="ORF">TNCT_653801</name>
</gene>
<dbReference type="OrthoDB" id="7464821at2759"/>